<dbReference type="Pfam" id="PF13432">
    <property type="entry name" value="TPR_16"/>
    <property type="match status" value="1"/>
</dbReference>
<feature type="compositionally biased region" description="Low complexity" evidence="4">
    <location>
        <begin position="196"/>
        <end position="211"/>
    </location>
</feature>
<evidence type="ECO:0000256" key="1">
    <source>
        <dbReference type="ARBA" id="ARBA00022737"/>
    </source>
</evidence>
<dbReference type="InterPro" id="IPR032710">
    <property type="entry name" value="NTF2-like_dom_sf"/>
</dbReference>
<dbReference type="InterPro" id="IPR019734">
    <property type="entry name" value="TPR_rpt"/>
</dbReference>
<dbReference type="PROSITE" id="PS51257">
    <property type="entry name" value="PROKAR_LIPOPROTEIN"/>
    <property type="match status" value="1"/>
</dbReference>
<keyword evidence="8" id="KW-1185">Reference proteome</keyword>
<dbReference type="InterPro" id="IPR051685">
    <property type="entry name" value="Ycf3/AcsC/BcsC/TPR_MFPF"/>
</dbReference>
<dbReference type="PANTHER" id="PTHR44943">
    <property type="entry name" value="CELLULOSE SYNTHASE OPERON PROTEIN C"/>
    <property type="match status" value="1"/>
</dbReference>
<keyword evidence="1" id="KW-0677">Repeat</keyword>
<protein>
    <submittedName>
        <fullName evidence="7">Tetratricopeptide repeat protein</fullName>
    </submittedName>
</protein>
<dbReference type="Pfam" id="PF13414">
    <property type="entry name" value="TPR_11"/>
    <property type="match status" value="1"/>
</dbReference>
<comment type="caution">
    <text evidence="7">The sequence shown here is derived from an EMBL/GenBank/DDBJ whole genome shotgun (WGS) entry which is preliminary data.</text>
</comment>
<gene>
    <name evidence="7" type="ORF">V6E02_02650</name>
</gene>
<dbReference type="InterPro" id="IPR056203">
    <property type="entry name" value="Cds6_C"/>
</dbReference>
<evidence type="ECO:0000256" key="5">
    <source>
        <dbReference type="SAM" id="SignalP"/>
    </source>
</evidence>
<evidence type="ECO:0000313" key="7">
    <source>
        <dbReference type="EMBL" id="MEO1766114.1"/>
    </source>
</evidence>
<feature type="region of interest" description="Disordered" evidence="4">
    <location>
        <begin position="177"/>
        <end position="228"/>
    </location>
</feature>
<accession>A0ABV0EC44</accession>
<proteinExistence type="predicted"/>
<dbReference type="Pfam" id="PF24125">
    <property type="entry name" value="Cds6_C"/>
    <property type="match status" value="1"/>
</dbReference>
<evidence type="ECO:0000256" key="4">
    <source>
        <dbReference type="SAM" id="MobiDB-lite"/>
    </source>
</evidence>
<dbReference type="SMART" id="SM00028">
    <property type="entry name" value="TPR"/>
    <property type="match status" value="3"/>
</dbReference>
<dbReference type="Proteomes" id="UP001482231">
    <property type="component" value="Unassembled WGS sequence"/>
</dbReference>
<feature type="domain" description="Cds6 C-terminal" evidence="6">
    <location>
        <begin position="234"/>
        <end position="337"/>
    </location>
</feature>
<organism evidence="7 8">
    <name type="scientific">Thiobacter aerophilum</name>
    <dbReference type="NCBI Taxonomy" id="3121275"/>
    <lineage>
        <taxon>Bacteria</taxon>
        <taxon>Pseudomonadati</taxon>
        <taxon>Pseudomonadota</taxon>
        <taxon>Betaproteobacteria</taxon>
        <taxon>Burkholderiales</taxon>
        <taxon>Thiobacteraceae</taxon>
        <taxon>Thiobacter</taxon>
    </lineage>
</organism>
<evidence type="ECO:0000313" key="8">
    <source>
        <dbReference type="Proteomes" id="UP001482231"/>
    </source>
</evidence>
<dbReference type="InterPro" id="IPR011990">
    <property type="entry name" value="TPR-like_helical_dom_sf"/>
</dbReference>
<feature type="signal peptide" evidence="5">
    <location>
        <begin position="1"/>
        <end position="24"/>
    </location>
</feature>
<dbReference type="EMBL" id="JBAJEX010000001">
    <property type="protein sequence ID" value="MEO1766114.1"/>
    <property type="molecule type" value="Genomic_DNA"/>
</dbReference>
<feature type="chain" id="PRO_5047536224" evidence="5">
    <location>
        <begin position="25"/>
        <end position="341"/>
    </location>
</feature>
<feature type="compositionally biased region" description="Basic and acidic residues" evidence="4">
    <location>
        <begin position="218"/>
        <end position="228"/>
    </location>
</feature>
<evidence type="ECO:0000256" key="2">
    <source>
        <dbReference type="ARBA" id="ARBA00022803"/>
    </source>
</evidence>
<dbReference type="PANTHER" id="PTHR44943:SF8">
    <property type="entry name" value="TPR REPEAT-CONTAINING PROTEIN MJ0263"/>
    <property type="match status" value="1"/>
</dbReference>
<keyword evidence="5" id="KW-0732">Signal</keyword>
<sequence length="341" mass="38096">MTLRTARSLILLITSMWLAVVSCAAFGDEIDDAQQLVRQGNLNQALERVNAYLASRPKDARARFLKGVILTEQNKTAEAIKVFTALTEDYPELPEPYNNLAVLYAQQQQYDKARHALEMAIQTHPSYATAHENLGDIYAKLASQAYDRALQLDKNNTAAQMKLSLIKEIFPINSRVQRPAAKTEATRPLAVPPAKPAAATPTPPAATDKAPSPVPVEKAPEPSSKAHPDATQALKAVQDWARAWSAQNVAEYLAYYGPDFKPPHGQSRSAWEKMRRERLTAPKRIQVTLSDLKPRVLDENRIAVTFRQRYHADHLDSTTTKTLVLRRSGEKWLIEQERVGS</sequence>
<feature type="repeat" description="TPR" evidence="3">
    <location>
        <begin position="94"/>
        <end position="127"/>
    </location>
</feature>
<dbReference type="Gene3D" id="1.25.40.10">
    <property type="entry name" value="Tetratricopeptide repeat domain"/>
    <property type="match status" value="1"/>
</dbReference>
<dbReference type="Gene3D" id="3.10.450.50">
    <property type="match status" value="1"/>
</dbReference>
<name>A0ABV0EC44_9BURK</name>
<reference evidence="7 8" key="1">
    <citation type="submission" date="2024-02" db="EMBL/GenBank/DDBJ databases">
        <title>New thermophilic sulfur-oxidizing bacteria from a hot springs of the Uzon caldera (Kamchatka, Russia).</title>
        <authorList>
            <person name="Dukat A.M."/>
            <person name="Elcheninov A.G."/>
            <person name="Frolov E.N."/>
        </authorList>
    </citation>
    <scope>NUCLEOTIDE SEQUENCE [LARGE SCALE GENOMIC DNA]</scope>
    <source>
        <strain evidence="7 8">AK1</strain>
    </source>
</reference>
<evidence type="ECO:0000259" key="6">
    <source>
        <dbReference type="Pfam" id="PF24125"/>
    </source>
</evidence>
<dbReference type="SUPFAM" id="SSF48452">
    <property type="entry name" value="TPR-like"/>
    <property type="match status" value="1"/>
</dbReference>
<dbReference type="RefSeq" id="WP_347306857.1">
    <property type="nucleotide sequence ID" value="NZ_JBAJEX010000001.1"/>
</dbReference>
<keyword evidence="2 3" id="KW-0802">TPR repeat</keyword>
<evidence type="ECO:0000256" key="3">
    <source>
        <dbReference type="PROSITE-ProRule" id="PRU00339"/>
    </source>
</evidence>
<dbReference type="PROSITE" id="PS50005">
    <property type="entry name" value="TPR"/>
    <property type="match status" value="1"/>
</dbReference>
<dbReference type="SUPFAM" id="SSF54427">
    <property type="entry name" value="NTF2-like"/>
    <property type="match status" value="1"/>
</dbReference>